<evidence type="ECO:0000256" key="5">
    <source>
        <dbReference type="ARBA" id="ARBA00023136"/>
    </source>
</evidence>
<evidence type="ECO:0000256" key="6">
    <source>
        <dbReference type="ARBA" id="ARBA00023170"/>
    </source>
</evidence>
<dbReference type="PROSITE" id="PS50262">
    <property type="entry name" value="G_PROTEIN_RECEP_F1_2"/>
    <property type="match status" value="1"/>
</dbReference>
<protein>
    <submittedName>
        <fullName evidence="12">Orexin receptor type 2-like</fullName>
    </submittedName>
</protein>
<keyword evidence="6 8" id="KW-0675">Receptor</keyword>
<keyword evidence="7 8" id="KW-0807">Transducer</keyword>
<proteinExistence type="inferred from homology"/>
<dbReference type="SUPFAM" id="SSF81321">
    <property type="entry name" value="Family A G protein-coupled receptor-like"/>
    <property type="match status" value="1"/>
</dbReference>
<accession>A0A8B8E5B9</accession>
<feature type="transmembrane region" description="Helical" evidence="9">
    <location>
        <begin position="64"/>
        <end position="85"/>
    </location>
</feature>
<name>A0A8B8E5B9_CRAVI</name>
<evidence type="ECO:0000256" key="7">
    <source>
        <dbReference type="ARBA" id="ARBA00023224"/>
    </source>
</evidence>
<feature type="transmembrane region" description="Helical" evidence="9">
    <location>
        <begin position="261"/>
        <end position="280"/>
    </location>
</feature>
<comment type="similarity">
    <text evidence="8">Belongs to the G-protein coupled receptor 1 family.</text>
</comment>
<dbReference type="Pfam" id="PF00001">
    <property type="entry name" value="7tm_1"/>
    <property type="match status" value="1"/>
</dbReference>
<evidence type="ECO:0000256" key="3">
    <source>
        <dbReference type="ARBA" id="ARBA00022989"/>
    </source>
</evidence>
<evidence type="ECO:0000259" key="10">
    <source>
        <dbReference type="PROSITE" id="PS50262"/>
    </source>
</evidence>
<comment type="subcellular location">
    <subcellularLocation>
        <location evidence="1">Membrane</location>
        <topology evidence="1">Multi-pass membrane protein</topology>
    </subcellularLocation>
</comment>
<dbReference type="KEGG" id="cvn:111132281"/>
<dbReference type="PROSITE" id="PS00237">
    <property type="entry name" value="G_PROTEIN_RECEP_F1_1"/>
    <property type="match status" value="1"/>
</dbReference>
<keyword evidence="3 9" id="KW-1133">Transmembrane helix</keyword>
<dbReference type="GeneID" id="111132281"/>
<keyword evidence="5 9" id="KW-0472">Membrane</keyword>
<dbReference type="CDD" id="cd00637">
    <property type="entry name" value="7tm_classA_rhodopsin-like"/>
    <property type="match status" value="1"/>
</dbReference>
<reference evidence="12" key="1">
    <citation type="submission" date="2025-08" db="UniProtKB">
        <authorList>
            <consortium name="RefSeq"/>
        </authorList>
    </citation>
    <scope>IDENTIFICATION</scope>
    <source>
        <tissue evidence="12">Whole sample</tissue>
    </source>
</reference>
<keyword evidence="4 8" id="KW-0297">G-protein coupled receptor</keyword>
<dbReference type="Gene3D" id="1.20.1070.10">
    <property type="entry name" value="Rhodopsin 7-helix transmembrane proteins"/>
    <property type="match status" value="1"/>
</dbReference>
<evidence type="ECO:0000256" key="2">
    <source>
        <dbReference type="ARBA" id="ARBA00022692"/>
    </source>
</evidence>
<keyword evidence="11" id="KW-1185">Reference proteome</keyword>
<dbReference type="RefSeq" id="XP_022335782.1">
    <property type="nucleotide sequence ID" value="XM_022480074.1"/>
</dbReference>
<evidence type="ECO:0000256" key="1">
    <source>
        <dbReference type="ARBA" id="ARBA00004141"/>
    </source>
</evidence>
<dbReference type="AlphaFoldDB" id="A0A8B8E5B9"/>
<evidence type="ECO:0000313" key="12">
    <source>
        <dbReference type="RefSeq" id="XP_022335782.1"/>
    </source>
</evidence>
<sequence length="303" mass="34989">MPATITMEMINFRVPFTSICRIYHFLMNSTIPLSAFLMMSIAIERYFCICKNVKQHKLKSKSKNAVFCIILVSVLIGGVCCLNYGTLSIKKIPTRSELSSKSRNITCYSNTTSAKETCDNKVEIYQSDIVCGLSIEFGEAYYHITEKIYSLMFAIFGITVVCVYSRIYYFLLSHKTHVARNSIGRKLSDGYQTDHITRKQQKLRRICASSELSSMYREKRKRRNRKYVKVAGMFSIVAFVFISAFLPAWLMKLKAIDFNIYVFYLYFVYTVCNPFIYGFINPDFSTAIRKSICCVPLPSRSKF</sequence>
<dbReference type="InterPro" id="IPR017452">
    <property type="entry name" value="GPCR_Rhodpsn_7TM"/>
</dbReference>
<feature type="transmembrane region" description="Helical" evidence="9">
    <location>
        <begin position="148"/>
        <end position="171"/>
    </location>
</feature>
<dbReference type="GO" id="GO:0016020">
    <property type="term" value="C:membrane"/>
    <property type="evidence" value="ECO:0007669"/>
    <property type="project" value="UniProtKB-SubCell"/>
</dbReference>
<feature type="domain" description="G-protein coupled receptors family 1 profile" evidence="10">
    <location>
        <begin position="1"/>
        <end position="277"/>
    </location>
</feature>
<gene>
    <name evidence="12" type="primary">LOC111132281</name>
</gene>
<feature type="transmembrane region" description="Helical" evidence="9">
    <location>
        <begin position="22"/>
        <end position="43"/>
    </location>
</feature>
<dbReference type="PRINTS" id="PR00237">
    <property type="entry name" value="GPCRRHODOPSN"/>
</dbReference>
<dbReference type="PANTHER" id="PTHR24238:SF47">
    <property type="entry name" value="ECDYSTEROIDS_DOPAMINE RECEPTOR-RELATED"/>
    <property type="match status" value="1"/>
</dbReference>
<dbReference type="PANTHER" id="PTHR24238">
    <property type="entry name" value="G-PROTEIN COUPLED RECEPTOR"/>
    <property type="match status" value="1"/>
</dbReference>
<evidence type="ECO:0000256" key="9">
    <source>
        <dbReference type="SAM" id="Phobius"/>
    </source>
</evidence>
<dbReference type="OrthoDB" id="5969463at2759"/>
<dbReference type="GO" id="GO:0004930">
    <property type="term" value="F:G protein-coupled receptor activity"/>
    <property type="evidence" value="ECO:0007669"/>
    <property type="project" value="UniProtKB-KW"/>
</dbReference>
<keyword evidence="2 8" id="KW-0812">Transmembrane</keyword>
<organism evidence="11 12">
    <name type="scientific">Crassostrea virginica</name>
    <name type="common">Eastern oyster</name>
    <dbReference type="NCBI Taxonomy" id="6565"/>
    <lineage>
        <taxon>Eukaryota</taxon>
        <taxon>Metazoa</taxon>
        <taxon>Spiralia</taxon>
        <taxon>Lophotrochozoa</taxon>
        <taxon>Mollusca</taxon>
        <taxon>Bivalvia</taxon>
        <taxon>Autobranchia</taxon>
        <taxon>Pteriomorphia</taxon>
        <taxon>Ostreida</taxon>
        <taxon>Ostreoidea</taxon>
        <taxon>Ostreidae</taxon>
        <taxon>Crassostrea</taxon>
    </lineage>
</organism>
<dbReference type="InterPro" id="IPR000276">
    <property type="entry name" value="GPCR_Rhodpsn"/>
</dbReference>
<feature type="transmembrane region" description="Helical" evidence="9">
    <location>
        <begin position="227"/>
        <end position="249"/>
    </location>
</feature>
<evidence type="ECO:0000256" key="8">
    <source>
        <dbReference type="RuleBase" id="RU000688"/>
    </source>
</evidence>
<dbReference type="Proteomes" id="UP000694844">
    <property type="component" value="Chromosome 5"/>
</dbReference>
<evidence type="ECO:0000256" key="4">
    <source>
        <dbReference type="ARBA" id="ARBA00023040"/>
    </source>
</evidence>
<evidence type="ECO:0000313" key="11">
    <source>
        <dbReference type="Proteomes" id="UP000694844"/>
    </source>
</evidence>